<reference evidence="1 2" key="1">
    <citation type="journal article" date="2014" name="Genome Announc.">
        <title>Draft Genome Sequence of Streptomyces roseochromogenes subsp. oscitans DS 12.976, Producer of the Aminocoumarin Antibiotic Clorobiocin.</title>
        <authorList>
            <person name="Ruckert C."/>
            <person name="Kalinowski J."/>
            <person name="Heide L."/>
            <person name="Apel A.K."/>
        </authorList>
    </citation>
    <scope>NUCLEOTIDE SEQUENCE [LARGE SCALE GENOMIC DNA]</scope>
    <source>
        <strain evidence="1 2">DS 12.976</strain>
    </source>
</reference>
<dbReference type="PATRIC" id="fig|1352936.5.peg.124"/>
<organism evidence="1 2">
    <name type="scientific">Streptomyces roseochromogenus subsp. oscitans DS 12.976</name>
    <dbReference type="NCBI Taxonomy" id="1352936"/>
    <lineage>
        <taxon>Bacteria</taxon>
        <taxon>Bacillati</taxon>
        <taxon>Actinomycetota</taxon>
        <taxon>Actinomycetes</taxon>
        <taxon>Kitasatosporales</taxon>
        <taxon>Streptomycetaceae</taxon>
        <taxon>Streptomyces</taxon>
    </lineage>
</organism>
<evidence type="ECO:0000313" key="1">
    <source>
        <dbReference type="EMBL" id="EST36754.1"/>
    </source>
</evidence>
<proteinExistence type="predicted"/>
<comment type="caution">
    <text evidence="1">The sequence shown here is derived from an EMBL/GenBank/DDBJ whole genome shotgun (WGS) entry which is preliminary data.</text>
</comment>
<dbReference type="HOGENOM" id="CLU_2774277_0_0_11"/>
<gene>
    <name evidence="1" type="ORF">M878_00495</name>
</gene>
<dbReference type="Proteomes" id="UP000017984">
    <property type="component" value="Chromosome"/>
</dbReference>
<protein>
    <submittedName>
        <fullName evidence="1">Uncharacterized protein</fullName>
    </submittedName>
</protein>
<dbReference type="EMBL" id="AWQX01000005">
    <property type="protein sequence ID" value="EST36754.1"/>
    <property type="molecule type" value="Genomic_DNA"/>
</dbReference>
<evidence type="ECO:0000313" key="2">
    <source>
        <dbReference type="Proteomes" id="UP000017984"/>
    </source>
</evidence>
<name>V6L6C1_STRRC</name>
<dbReference type="AlphaFoldDB" id="V6L6C1"/>
<keyword evidence="2" id="KW-1185">Reference proteome</keyword>
<accession>V6L6C1</accession>
<sequence>MYRVYFWDTTSNHSHEYQVSEADIDEVLVWARREADAHGWSYTIYVKVSDEGQPGLVRLCGVMGDPFAV</sequence>